<dbReference type="InterPro" id="IPR023393">
    <property type="entry name" value="START-like_dom_sf"/>
</dbReference>
<name>A0A6J4UN03_9BACT</name>
<evidence type="ECO:0000256" key="1">
    <source>
        <dbReference type="ARBA" id="ARBA00006817"/>
    </source>
</evidence>
<dbReference type="CDD" id="cd07814">
    <property type="entry name" value="SRPBCC_CalC_Aha1-like"/>
    <property type="match status" value="1"/>
</dbReference>
<dbReference type="SUPFAM" id="SSF55961">
    <property type="entry name" value="Bet v1-like"/>
    <property type="match status" value="1"/>
</dbReference>
<dbReference type="EMBL" id="CADCWF010000114">
    <property type="protein sequence ID" value="CAA9551775.1"/>
    <property type="molecule type" value="Genomic_DNA"/>
</dbReference>
<dbReference type="Gene3D" id="3.30.530.20">
    <property type="match status" value="1"/>
</dbReference>
<comment type="similarity">
    <text evidence="1">Belongs to the AHA1 family.</text>
</comment>
<feature type="domain" description="Activator of Hsp90 ATPase homologue 1/2-like C-terminal" evidence="2">
    <location>
        <begin position="13"/>
        <end position="137"/>
    </location>
</feature>
<dbReference type="AlphaFoldDB" id="A0A6J4UN03"/>
<reference evidence="3" key="1">
    <citation type="submission" date="2020-02" db="EMBL/GenBank/DDBJ databases">
        <authorList>
            <person name="Meier V. D."/>
        </authorList>
    </citation>
    <scope>NUCLEOTIDE SEQUENCE</scope>
    <source>
        <strain evidence="3">AVDCRST_MAG59</strain>
    </source>
</reference>
<dbReference type="InterPro" id="IPR013538">
    <property type="entry name" value="ASHA1/2-like_C"/>
</dbReference>
<dbReference type="Pfam" id="PF08327">
    <property type="entry name" value="AHSA1"/>
    <property type="match status" value="1"/>
</dbReference>
<protein>
    <submittedName>
        <fullName evidence="3">Ligand-binding SRPBCC domain protein family</fullName>
    </submittedName>
</protein>
<sequence length="140" mass="15639">MSETVVLDVEVKSPIERVWHALTDSATLSKWMLFKSNDFRPVVGHTFQFREAPGWTGVVECEVIEVDQPHRLTYTWVSGGESNLRQSTVVTWTLTEADGGATRLHLEQSGFRPEAKQEIGGASYGWKSMLDQLQSLLASA</sequence>
<proteinExistence type="inferred from homology"/>
<evidence type="ECO:0000313" key="3">
    <source>
        <dbReference type="EMBL" id="CAA9551775.1"/>
    </source>
</evidence>
<accession>A0A6J4UN03</accession>
<evidence type="ECO:0000259" key="2">
    <source>
        <dbReference type="Pfam" id="PF08327"/>
    </source>
</evidence>
<gene>
    <name evidence="3" type="ORF">AVDCRST_MAG59-1827</name>
</gene>
<organism evidence="3">
    <name type="scientific">uncultured Thermomicrobiales bacterium</name>
    <dbReference type="NCBI Taxonomy" id="1645740"/>
    <lineage>
        <taxon>Bacteria</taxon>
        <taxon>Pseudomonadati</taxon>
        <taxon>Thermomicrobiota</taxon>
        <taxon>Thermomicrobia</taxon>
        <taxon>Thermomicrobiales</taxon>
        <taxon>environmental samples</taxon>
    </lineage>
</organism>